<dbReference type="PANTHER" id="PTHR43591">
    <property type="entry name" value="METHYLTRANSFERASE"/>
    <property type="match status" value="1"/>
</dbReference>
<dbReference type="EMBL" id="LN515531">
    <property type="protein sequence ID" value="CEA13633.1"/>
    <property type="molecule type" value="Genomic_DNA"/>
</dbReference>
<dbReference type="RefSeq" id="WP_048072821.1">
    <property type="nucleotide sequence ID" value="NZ_JARRCX010000006.1"/>
</dbReference>
<feature type="domain" description="Methyltransferase type 11" evidence="1">
    <location>
        <begin position="48"/>
        <end position="145"/>
    </location>
</feature>
<dbReference type="AlphaFoldDB" id="A0A090I379"/>
<dbReference type="Pfam" id="PF08241">
    <property type="entry name" value="Methyltransf_11"/>
    <property type="match status" value="1"/>
</dbReference>
<dbReference type="KEGG" id="mfi:DSM1535_1297"/>
<dbReference type="CDD" id="cd02440">
    <property type="entry name" value="AdoMet_MTases"/>
    <property type="match status" value="1"/>
</dbReference>
<organism evidence="2">
    <name type="scientific">Methanobacterium formicicum</name>
    <dbReference type="NCBI Taxonomy" id="2162"/>
    <lineage>
        <taxon>Archaea</taxon>
        <taxon>Methanobacteriati</taxon>
        <taxon>Methanobacteriota</taxon>
        <taxon>Methanomada group</taxon>
        <taxon>Methanobacteria</taxon>
        <taxon>Methanobacteriales</taxon>
        <taxon>Methanobacteriaceae</taxon>
        <taxon>Methanobacterium</taxon>
    </lineage>
</organism>
<keyword evidence="2" id="KW-0808">Transferase</keyword>
<keyword evidence="2" id="KW-0489">Methyltransferase</keyword>
<sequence length="263" mass="30092">MSLLEDQYSDSKNFMARVELTRKFKTNPYSWILWIFDQIQFPNKARVLEIGCGNGLLWKANLNRIPEDTHIILSDFSEGMLSDARRVLNGDAERFEYQVLDAQEIPYPDNSLDILIANLMLYHIPDRKKALSEISRVLKCDGALYATTFGTGNMREISELVSAYDDQIHYSLEPLVGAFGLENGEKQLLKSFKEVKMIKYQDSLEVTEAGPLVDYILSFGKVNEALKGQKRKDFEFYLTGIIEKEGRIKITKDNGIFIATQPK</sequence>
<dbReference type="PATRIC" id="fig|2162.9.peg.1328"/>
<dbReference type="PANTHER" id="PTHR43591:SF24">
    <property type="entry name" value="2-METHOXY-6-POLYPRENYL-1,4-BENZOQUINOL METHYLASE, MITOCHONDRIAL"/>
    <property type="match status" value="1"/>
</dbReference>
<proteinExistence type="predicted"/>
<dbReference type="SUPFAM" id="SSF53335">
    <property type="entry name" value="S-adenosyl-L-methionine-dependent methyltransferases"/>
    <property type="match status" value="1"/>
</dbReference>
<dbReference type="GO" id="GO:0032259">
    <property type="term" value="P:methylation"/>
    <property type="evidence" value="ECO:0007669"/>
    <property type="project" value="UniProtKB-KW"/>
</dbReference>
<dbReference type="GO" id="GO:0008757">
    <property type="term" value="F:S-adenosylmethionine-dependent methyltransferase activity"/>
    <property type="evidence" value="ECO:0007669"/>
    <property type="project" value="InterPro"/>
</dbReference>
<gene>
    <name evidence="2" type="ORF">DSM1535_1297</name>
</gene>
<dbReference type="Gene3D" id="3.40.50.150">
    <property type="entry name" value="Vaccinia Virus protein VP39"/>
    <property type="match status" value="1"/>
</dbReference>
<evidence type="ECO:0000259" key="1">
    <source>
        <dbReference type="Pfam" id="PF08241"/>
    </source>
</evidence>
<accession>A0A090I379</accession>
<evidence type="ECO:0000313" key="2">
    <source>
        <dbReference type="EMBL" id="CEA13633.1"/>
    </source>
</evidence>
<dbReference type="InterPro" id="IPR013216">
    <property type="entry name" value="Methyltransf_11"/>
</dbReference>
<dbReference type="InterPro" id="IPR029063">
    <property type="entry name" value="SAM-dependent_MTases_sf"/>
</dbReference>
<reference evidence="2" key="1">
    <citation type="submission" date="2014-08" db="EMBL/GenBank/DDBJ databases">
        <authorList>
            <person name="Wibberg D."/>
        </authorList>
    </citation>
    <scope>NUCLEOTIDE SEQUENCE</scope>
</reference>
<name>A0A090I379_METFO</name>
<protein>
    <submittedName>
        <fullName evidence="2">Type 11 methyltransferase</fullName>
    </submittedName>
</protein>